<feature type="transmembrane region" description="Helical" evidence="2">
    <location>
        <begin position="50"/>
        <end position="69"/>
    </location>
</feature>
<gene>
    <name evidence="3" type="ORF">DL346_13585</name>
</gene>
<keyword evidence="2" id="KW-0472">Membrane</keyword>
<evidence type="ECO:0000256" key="1">
    <source>
        <dbReference type="SAM" id="MobiDB-lite"/>
    </source>
</evidence>
<feature type="compositionally biased region" description="Low complexity" evidence="1">
    <location>
        <begin position="15"/>
        <end position="31"/>
    </location>
</feature>
<keyword evidence="4" id="KW-1185">Reference proteome</keyword>
<dbReference type="Proteomes" id="UP000249260">
    <property type="component" value="Unassembled WGS sequence"/>
</dbReference>
<proteinExistence type="predicted"/>
<organism evidence="3 4">
    <name type="scientific">Paenibacillus montanisoli</name>
    <dbReference type="NCBI Taxonomy" id="2081970"/>
    <lineage>
        <taxon>Bacteria</taxon>
        <taxon>Bacillati</taxon>
        <taxon>Bacillota</taxon>
        <taxon>Bacilli</taxon>
        <taxon>Bacillales</taxon>
        <taxon>Paenibacillaceae</taxon>
        <taxon>Paenibacillus</taxon>
    </lineage>
</organism>
<dbReference type="EMBL" id="QLUW01000002">
    <property type="protein sequence ID" value="RAP76417.1"/>
    <property type="molecule type" value="Genomic_DNA"/>
</dbReference>
<dbReference type="RefSeq" id="WP_112882637.1">
    <property type="nucleotide sequence ID" value="NZ_QLUW01000002.1"/>
</dbReference>
<sequence length="74" mass="8435">MSRVKKFGSRKYVGAQAARARSETAAASEDAPLTSRRFKHPSNKQQMANLFYLVLIFLFLLLMVGLLLWGKQFE</sequence>
<evidence type="ECO:0000313" key="3">
    <source>
        <dbReference type="EMBL" id="RAP76417.1"/>
    </source>
</evidence>
<evidence type="ECO:0000313" key="4">
    <source>
        <dbReference type="Proteomes" id="UP000249260"/>
    </source>
</evidence>
<keyword evidence="2" id="KW-1133">Transmembrane helix</keyword>
<reference evidence="3 4" key="1">
    <citation type="submission" date="2018-06" db="EMBL/GenBank/DDBJ databases">
        <title>Paenibacillus montanisoli sp. nov., isolated from mountain area soil.</title>
        <authorList>
            <person name="Wu M."/>
        </authorList>
    </citation>
    <scope>NUCLEOTIDE SEQUENCE [LARGE SCALE GENOMIC DNA]</scope>
    <source>
        <strain evidence="3 4">RA17</strain>
    </source>
</reference>
<feature type="region of interest" description="Disordered" evidence="1">
    <location>
        <begin position="1"/>
        <end position="38"/>
    </location>
</feature>
<keyword evidence="2" id="KW-0812">Transmembrane</keyword>
<name>A0A328U0S2_9BACL</name>
<protein>
    <submittedName>
        <fullName evidence="3">Uncharacterized protein</fullName>
    </submittedName>
</protein>
<accession>A0A328U0S2</accession>
<evidence type="ECO:0000256" key="2">
    <source>
        <dbReference type="SAM" id="Phobius"/>
    </source>
</evidence>
<comment type="caution">
    <text evidence="3">The sequence shown here is derived from an EMBL/GenBank/DDBJ whole genome shotgun (WGS) entry which is preliminary data.</text>
</comment>
<dbReference type="AlphaFoldDB" id="A0A328U0S2"/>